<protein>
    <submittedName>
        <fullName evidence="1">Uncharacterized protein</fullName>
    </submittedName>
</protein>
<keyword evidence="2" id="KW-1185">Reference proteome</keyword>
<gene>
    <name evidence="1" type="ORF">X474_22635</name>
</gene>
<dbReference type="EMBL" id="AZAC01000045">
    <property type="protein sequence ID" value="KIX11753.1"/>
    <property type="molecule type" value="Genomic_DNA"/>
</dbReference>
<comment type="caution">
    <text evidence="1">The sequence shown here is derived from an EMBL/GenBank/DDBJ whole genome shotgun (WGS) entry which is preliminary data.</text>
</comment>
<organism evidence="1 2">
    <name type="scientific">Dethiosulfatarculus sandiegensis</name>
    <dbReference type="NCBI Taxonomy" id="1429043"/>
    <lineage>
        <taxon>Bacteria</taxon>
        <taxon>Pseudomonadati</taxon>
        <taxon>Thermodesulfobacteriota</taxon>
        <taxon>Desulfarculia</taxon>
        <taxon>Desulfarculales</taxon>
        <taxon>Desulfarculaceae</taxon>
        <taxon>Dethiosulfatarculus</taxon>
    </lineage>
</organism>
<evidence type="ECO:0000313" key="1">
    <source>
        <dbReference type="EMBL" id="KIX11753.1"/>
    </source>
</evidence>
<dbReference type="AlphaFoldDB" id="A0A0D2HMB8"/>
<reference evidence="1 2" key="1">
    <citation type="submission" date="2013-11" db="EMBL/GenBank/DDBJ databases">
        <title>Metagenomic analysis of a methanogenic consortium involved in long chain n-alkane degradation.</title>
        <authorList>
            <person name="Davidova I.A."/>
            <person name="Callaghan A.V."/>
            <person name="Wawrik B."/>
            <person name="Pruitt S."/>
            <person name="Marks C."/>
            <person name="Duncan K.E."/>
            <person name="Suflita J.M."/>
        </authorList>
    </citation>
    <scope>NUCLEOTIDE SEQUENCE [LARGE SCALE GENOMIC DNA]</scope>
    <source>
        <strain evidence="1 2">SPR</strain>
    </source>
</reference>
<dbReference type="InParanoid" id="A0A0D2HMB8"/>
<proteinExistence type="predicted"/>
<sequence>MRKRGPFLPGLRPVENRRVVMTVAHPGQIAVTIRYISNLTRFISFLFKLGNEISLSMGSGGNPVSQNVFYLGSWAYLPFFSVTVAAKFC</sequence>
<name>A0A0D2HMB8_9BACT</name>
<accession>A0A0D2HMB8</accession>
<dbReference type="Proteomes" id="UP000032233">
    <property type="component" value="Unassembled WGS sequence"/>
</dbReference>
<evidence type="ECO:0000313" key="2">
    <source>
        <dbReference type="Proteomes" id="UP000032233"/>
    </source>
</evidence>